<feature type="domain" description="Endonuclease/exonuclease/phosphatase" evidence="1">
    <location>
        <begin position="4"/>
        <end position="271"/>
    </location>
</feature>
<protein>
    <recommendedName>
        <fullName evidence="1">Endonuclease/exonuclease/phosphatase domain-containing protein</fullName>
    </recommendedName>
</protein>
<name>A0A5N3P6I1_9HYPH</name>
<evidence type="ECO:0000313" key="3">
    <source>
        <dbReference type="Proteomes" id="UP000325684"/>
    </source>
</evidence>
<dbReference type="RefSeq" id="WP_150947466.1">
    <property type="nucleotide sequence ID" value="NZ_VCMV01000037.1"/>
</dbReference>
<evidence type="ECO:0000259" key="1">
    <source>
        <dbReference type="Pfam" id="PF03372"/>
    </source>
</evidence>
<reference evidence="2 3" key="1">
    <citation type="journal article" date="2019" name="Microorganisms">
        <title>Genome Insights into the Novel Species Microvirga brassicacearum, a Rapeseed Endophyte with Biotechnological Potential.</title>
        <authorList>
            <person name="Jimenez-Gomez A."/>
            <person name="Saati-Santamaria Z."/>
            <person name="Igual J.M."/>
            <person name="Rivas R."/>
            <person name="Mateos P.F."/>
            <person name="Garcia-Fraile P."/>
        </authorList>
    </citation>
    <scope>NUCLEOTIDE SEQUENCE [LARGE SCALE GENOMIC DNA]</scope>
    <source>
        <strain evidence="2 3">CDVBN77</strain>
    </source>
</reference>
<keyword evidence="3" id="KW-1185">Reference proteome</keyword>
<dbReference type="GO" id="GO:0006506">
    <property type="term" value="P:GPI anchor biosynthetic process"/>
    <property type="evidence" value="ECO:0007669"/>
    <property type="project" value="TreeGrafter"/>
</dbReference>
<dbReference type="OrthoDB" id="9813425at2"/>
<comment type="caution">
    <text evidence="2">The sequence shown here is derived from an EMBL/GenBank/DDBJ whole genome shotgun (WGS) entry which is preliminary data.</text>
</comment>
<dbReference type="AlphaFoldDB" id="A0A5N3P6I1"/>
<dbReference type="GO" id="GO:0016020">
    <property type="term" value="C:membrane"/>
    <property type="evidence" value="ECO:0007669"/>
    <property type="project" value="GOC"/>
</dbReference>
<dbReference type="SUPFAM" id="SSF56219">
    <property type="entry name" value="DNase I-like"/>
    <property type="match status" value="1"/>
</dbReference>
<proteinExistence type="predicted"/>
<accession>A0A5N3P6I1</accession>
<dbReference type="InterPro" id="IPR036691">
    <property type="entry name" value="Endo/exonu/phosph_ase_sf"/>
</dbReference>
<dbReference type="InterPro" id="IPR005135">
    <property type="entry name" value="Endo/exonuclease/phosphatase"/>
</dbReference>
<dbReference type="InterPro" id="IPR051916">
    <property type="entry name" value="GPI-anchor_lipid_remodeler"/>
</dbReference>
<sequence>MKLLTWNIQWGLGCDGTVDLSRIVSTARAFCDADIFCFQEISRGFTDYDHGEDQPAVLARLLPDYTAIFRPAVDITSPDGKRQVFGNMILSRFPVLQVTSHMLPWPATEARTMQRQGLEALVETEFGPVSVTTCHLEFHSVEHREAQVRELRRLHEERAKRGRLSFRDRTSGPYRTIAPAVAALVCGDFNFEPHDPLYGEMQALFADDVPAFVDAWAARHPREPHAPTAGIADVAQWPGGAHCRDFVFATENLQHSILDVRVDTETTASDHQPVAVEFNIRPL</sequence>
<dbReference type="Pfam" id="PF03372">
    <property type="entry name" value="Exo_endo_phos"/>
    <property type="match status" value="1"/>
</dbReference>
<dbReference type="EMBL" id="VCMV01000037">
    <property type="protein sequence ID" value="KAB0265322.1"/>
    <property type="molecule type" value="Genomic_DNA"/>
</dbReference>
<dbReference type="PANTHER" id="PTHR14859:SF0">
    <property type="entry name" value="ENDONUCLEASE_EXONUCLEASE_PHOSPHATASE FAMILY PROTEIN, EXPRESSED"/>
    <property type="match status" value="1"/>
</dbReference>
<gene>
    <name evidence="2" type="ORF">FEZ63_19100</name>
</gene>
<dbReference type="Gene3D" id="3.60.10.10">
    <property type="entry name" value="Endonuclease/exonuclease/phosphatase"/>
    <property type="match status" value="1"/>
</dbReference>
<dbReference type="Proteomes" id="UP000325684">
    <property type="component" value="Unassembled WGS sequence"/>
</dbReference>
<organism evidence="2 3">
    <name type="scientific">Microvirga brassicacearum</name>
    <dbReference type="NCBI Taxonomy" id="2580413"/>
    <lineage>
        <taxon>Bacteria</taxon>
        <taxon>Pseudomonadati</taxon>
        <taxon>Pseudomonadota</taxon>
        <taxon>Alphaproteobacteria</taxon>
        <taxon>Hyphomicrobiales</taxon>
        <taxon>Methylobacteriaceae</taxon>
        <taxon>Microvirga</taxon>
    </lineage>
</organism>
<dbReference type="PANTHER" id="PTHR14859">
    <property type="entry name" value="CALCOFLUOR WHITE HYPERSENSITIVE PROTEIN PRECURSOR"/>
    <property type="match status" value="1"/>
</dbReference>
<dbReference type="GO" id="GO:0003824">
    <property type="term" value="F:catalytic activity"/>
    <property type="evidence" value="ECO:0007669"/>
    <property type="project" value="InterPro"/>
</dbReference>
<evidence type="ECO:0000313" key="2">
    <source>
        <dbReference type="EMBL" id="KAB0265322.1"/>
    </source>
</evidence>